<dbReference type="OrthoDB" id="2593121at2759"/>
<feature type="compositionally biased region" description="Acidic residues" evidence="1">
    <location>
        <begin position="130"/>
        <end position="145"/>
    </location>
</feature>
<gene>
    <name evidence="2" type="ORF">VHUM_01167</name>
</gene>
<evidence type="ECO:0000313" key="3">
    <source>
        <dbReference type="Proteomes" id="UP000473826"/>
    </source>
</evidence>
<dbReference type="AlphaFoldDB" id="A0A7D8V2H1"/>
<feature type="region of interest" description="Disordered" evidence="1">
    <location>
        <begin position="115"/>
        <end position="175"/>
    </location>
</feature>
<evidence type="ECO:0000256" key="1">
    <source>
        <dbReference type="SAM" id="MobiDB-lite"/>
    </source>
</evidence>
<dbReference type="EMBL" id="QKWK01000002">
    <property type="protein sequence ID" value="TXT13800.1"/>
    <property type="molecule type" value="Genomic_DNA"/>
</dbReference>
<reference evidence="2 3" key="1">
    <citation type="journal article" date="2019" name="PLoS Genet.">
        <title>Convergent evolution of linked mating-type loci in basidiomycete fungi.</title>
        <authorList>
            <person name="Sun S."/>
            <person name="Coelho M.A."/>
            <person name="Heitman J."/>
            <person name="Nowrousian M."/>
        </authorList>
    </citation>
    <scope>NUCLEOTIDE SEQUENCE [LARGE SCALE GENOMIC DNA]</scope>
    <source>
        <strain evidence="2 3">CBS 4282</strain>
    </source>
</reference>
<sequence>MPPPNGGGAGSNAARTKRKKPEGSVGPDSGTSDTRDRRPVSFGVGMVKGREGEWSEPADVKTKINFLDLPTEALYRYLEVHDLLPRWDVSPWSEEPCTPPTALYTIPPPPPVVPIHPASRDADAAKQEPGVDDEAAAEAAQDEETNAPPTTRSKTAPLRKASTPEASPQPPRVKRGVMTLSDVHAARAILAEKANAHWVKGLGGGQNREGETIVNFLYKNKVGHGRLLRVYNPTPAPFS</sequence>
<evidence type="ECO:0000313" key="2">
    <source>
        <dbReference type="EMBL" id="TXT13800.1"/>
    </source>
</evidence>
<name>A0A7D8V2H1_VANHU</name>
<protein>
    <submittedName>
        <fullName evidence="2">Uncharacterized protein</fullName>
    </submittedName>
</protein>
<organism evidence="2 3">
    <name type="scientific">Vanrija humicola</name>
    <name type="common">Yeast</name>
    <name type="synonym">Cryptococcus humicola</name>
    <dbReference type="NCBI Taxonomy" id="5417"/>
    <lineage>
        <taxon>Eukaryota</taxon>
        <taxon>Fungi</taxon>
        <taxon>Dikarya</taxon>
        <taxon>Basidiomycota</taxon>
        <taxon>Agaricomycotina</taxon>
        <taxon>Tremellomycetes</taxon>
        <taxon>Trichosporonales</taxon>
        <taxon>Trichosporonaceae</taxon>
        <taxon>Vanrija</taxon>
    </lineage>
</organism>
<feature type="region of interest" description="Disordered" evidence="1">
    <location>
        <begin position="1"/>
        <end position="49"/>
    </location>
</feature>
<dbReference type="Proteomes" id="UP000473826">
    <property type="component" value="Unassembled WGS sequence"/>
</dbReference>
<keyword evidence="3" id="KW-1185">Reference proteome</keyword>
<accession>A0A7D8V2H1</accession>
<feature type="compositionally biased region" description="Gly residues" evidence="1">
    <location>
        <begin position="1"/>
        <end position="10"/>
    </location>
</feature>
<proteinExistence type="predicted"/>
<comment type="caution">
    <text evidence="2">The sequence shown here is derived from an EMBL/GenBank/DDBJ whole genome shotgun (WGS) entry which is preliminary data.</text>
</comment>